<dbReference type="InterPro" id="IPR047952">
    <property type="entry name" value="Transpos_IS4"/>
</dbReference>
<evidence type="ECO:0000313" key="5">
    <source>
        <dbReference type="Proteomes" id="UP000198906"/>
    </source>
</evidence>
<dbReference type="InterPro" id="IPR002559">
    <property type="entry name" value="Transposase_11"/>
</dbReference>
<dbReference type="Pfam" id="PF13006">
    <property type="entry name" value="Nterm_IS4"/>
    <property type="match status" value="1"/>
</dbReference>
<keyword evidence="1" id="KW-0472">Membrane</keyword>
<dbReference type="GO" id="GO:0006313">
    <property type="term" value="P:DNA transposition"/>
    <property type="evidence" value="ECO:0007669"/>
    <property type="project" value="InterPro"/>
</dbReference>
<evidence type="ECO:0000259" key="2">
    <source>
        <dbReference type="Pfam" id="PF01609"/>
    </source>
</evidence>
<dbReference type="Pfam" id="PF01609">
    <property type="entry name" value="DDE_Tnp_1"/>
    <property type="match status" value="1"/>
</dbReference>
<evidence type="ECO:0000256" key="1">
    <source>
        <dbReference type="SAM" id="Phobius"/>
    </source>
</evidence>
<dbReference type="AlphaFoldDB" id="A0A1C6S5Y9"/>
<keyword evidence="5" id="KW-1185">Reference proteome</keyword>
<dbReference type="PANTHER" id="PTHR37529">
    <property type="entry name" value="TRANSPOSASE INSG FOR INSERTION SEQUENCE ELEMENT IS4-RELATED"/>
    <property type="match status" value="1"/>
</dbReference>
<feature type="domain" description="Transposase IS4-like" evidence="2">
    <location>
        <begin position="131"/>
        <end position="346"/>
    </location>
</feature>
<dbReference type="EMBL" id="FMHU01000002">
    <property type="protein sequence ID" value="SCL24860.1"/>
    <property type="molecule type" value="Genomic_DNA"/>
</dbReference>
<feature type="transmembrane region" description="Helical" evidence="1">
    <location>
        <begin position="52"/>
        <end position="72"/>
    </location>
</feature>
<dbReference type="NCBIfam" id="NF033592">
    <property type="entry name" value="transpos_IS4_1"/>
    <property type="match status" value="1"/>
</dbReference>
<dbReference type="PANTHER" id="PTHR37529:SF1">
    <property type="entry name" value="TRANSPOSASE INSG FOR INSERTION SEQUENCE ELEMENT IS4-RELATED"/>
    <property type="match status" value="1"/>
</dbReference>
<organism evidence="4 5">
    <name type="scientific">Micromonospora inyonensis</name>
    <dbReference type="NCBI Taxonomy" id="47866"/>
    <lineage>
        <taxon>Bacteria</taxon>
        <taxon>Bacillati</taxon>
        <taxon>Actinomycetota</taxon>
        <taxon>Actinomycetes</taxon>
        <taxon>Micromonosporales</taxon>
        <taxon>Micromonosporaceae</taxon>
        <taxon>Micromonospora</taxon>
    </lineage>
</organism>
<sequence length="458" mass="49988">MVDQIAITRTVRVAAGVFAPGHLGELTQFIPFEMVDEILAATRRTQQRIRLLPARVVVYLVLAGCLFAELGYGQVWQKLTAGLAGLGLAEPSSGTLREARQRLGSAPLRALFDLLRGPAVTTANHAVRWRGLLVTAIDGTMMSVADAEAVRDRYRKQRGNHGGAGYPAVRLSVLLTCGTRSIIDAVFGPVSTGELDQARTLARSLRAGMLLLADRNYAAADLITTLAATRADLLIRCKNGRRLPVITRYRDGSWLSTIGTVRVRVIDAQISVTTTDGIRTGGYRLITTLLDPHTHPAGELMKLYHRRWEIETAYLELKSSILGGRVLRARTPGGIDQEIYALLTVYQVLRTAMTDATDSQPATSPDRDSFTIALNTARDQITNAAGVIADTVIDLVGAIGRVVLAHLLPDRRIRVKTRMIKRSNSKYQARGPNIDRRSYKATIAIDIITNHCETPAGP</sequence>
<dbReference type="SUPFAM" id="SSF53098">
    <property type="entry name" value="Ribonuclease H-like"/>
    <property type="match status" value="1"/>
</dbReference>
<feature type="domain" description="Transposase IS4 N-terminal" evidence="3">
    <location>
        <begin position="21"/>
        <end position="113"/>
    </location>
</feature>
<name>A0A1C6S5Y9_9ACTN</name>
<evidence type="ECO:0000259" key="3">
    <source>
        <dbReference type="Pfam" id="PF13006"/>
    </source>
</evidence>
<dbReference type="STRING" id="47866.GA0074694_4061"/>
<dbReference type="GO" id="GO:0003677">
    <property type="term" value="F:DNA binding"/>
    <property type="evidence" value="ECO:0007669"/>
    <property type="project" value="InterPro"/>
</dbReference>
<dbReference type="Proteomes" id="UP000198906">
    <property type="component" value="Unassembled WGS sequence"/>
</dbReference>
<dbReference type="GO" id="GO:0004803">
    <property type="term" value="F:transposase activity"/>
    <property type="evidence" value="ECO:0007669"/>
    <property type="project" value="InterPro"/>
</dbReference>
<protein>
    <submittedName>
        <fullName evidence="4">Transposase DDE domain-containing protein</fullName>
    </submittedName>
</protein>
<proteinExistence type="predicted"/>
<keyword evidence="1" id="KW-0812">Transmembrane</keyword>
<evidence type="ECO:0000313" key="4">
    <source>
        <dbReference type="EMBL" id="SCL24860.1"/>
    </source>
</evidence>
<accession>A0A1C6S5Y9</accession>
<gene>
    <name evidence="4" type="ORF">GA0074694_4061</name>
</gene>
<keyword evidence="1" id="KW-1133">Transmembrane helix</keyword>
<dbReference type="InterPro" id="IPR012337">
    <property type="entry name" value="RNaseH-like_sf"/>
</dbReference>
<dbReference type="InterPro" id="IPR024473">
    <property type="entry name" value="Transposases_IS4_N"/>
</dbReference>
<reference evidence="5" key="1">
    <citation type="submission" date="2016-06" db="EMBL/GenBank/DDBJ databases">
        <authorList>
            <person name="Varghese N."/>
        </authorList>
    </citation>
    <scope>NUCLEOTIDE SEQUENCE [LARGE SCALE GENOMIC DNA]</scope>
    <source>
        <strain evidence="5">DSM 46123</strain>
    </source>
</reference>